<evidence type="ECO:0000313" key="1">
    <source>
        <dbReference type="EMBL" id="KZT73402.1"/>
    </source>
</evidence>
<dbReference type="AlphaFoldDB" id="A0A165TGF2"/>
<accession>A0A165TGF2</accession>
<evidence type="ECO:0000313" key="2">
    <source>
        <dbReference type="Proteomes" id="UP000076727"/>
    </source>
</evidence>
<proteinExistence type="predicted"/>
<gene>
    <name evidence="1" type="ORF">DAEQUDRAFT_468480</name>
</gene>
<name>A0A165TGF2_9APHY</name>
<keyword evidence="2" id="KW-1185">Reference proteome</keyword>
<dbReference type="Proteomes" id="UP000076727">
    <property type="component" value="Unassembled WGS sequence"/>
</dbReference>
<reference evidence="1 2" key="1">
    <citation type="journal article" date="2016" name="Mol. Biol. Evol.">
        <title>Comparative Genomics of Early-Diverging Mushroom-Forming Fungi Provides Insights into the Origins of Lignocellulose Decay Capabilities.</title>
        <authorList>
            <person name="Nagy L.G."/>
            <person name="Riley R."/>
            <person name="Tritt A."/>
            <person name="Adam C."/>
            <person name="Daum C."/>
            <person name="Floudas D."/>
            <person name="Sun H."/>
            <person name="Yadav J.S."/>
            <person name="Pangilinan J."/>
            <person name="Larsson K.H."/>
            <person name="Matsuura K."/>
            <person name="Barry K."/>
            <person name="Labutti K."/>
            <person name="Kuo R."/>
            <person name="Ohm R.A."/>
            <person name="Bhattacharya S.S."/>
            <person name="Shirouzu T."/>
            <person name="Yoshinaga Y."/>
            <person name="Martin F.M."/>
            <person name="Grigoriev I.V."/>
            <person name="Hibbett D.S."/>
        </authorList>
    </citation>
    <scope>NUCLEOTIDE SEQUENCE [LARGE SCALE GENOMIC DNA]</scope>
    <source>
        <strain evidence="1 2">L-15889</strain>
    </source>
</reference>
<organism evidence="1 2">
    <name type="scientific">Daedalea quercina L-15889</name>
    <dbReference type="NCBI Taxonomy" id="1314783"/>
    <lineage>
        <taxon>Eukaryota</taxon>
        <taxon>Fungi</taxon>
        <taxon>Dikarya</taxon>
        <taxon>Basidiomycota</taxon>
        <taxon>Agaricomycotina</taxon>
        <taxon>Agaricomycetes</taxon>
        <taxon>Polyporales</taxon>
        <taxon>Fomitopsis</taxon>
    </lineage>
</organism>
<sequence length="193" mass="20907">MVLILQCPRCQSIPRRLTAARIPRQGTISRRLRLTQGSIHRQLTSPPRGVLTLHLQAVPALGPAIPTPLSIDTSTATAAVRTSGIPSWSTVHPARATWVPAYPPGPCPTCIGTGPHCQVPRFVSLYLSATPVLREPRSLGPALSTRATWVRQTGTRGKNSETCFREGLFSRSAWLLLVFGFALPRAGSTSNHY</sequence>
<dbReference type="EMBL" id="KV429037">
    <property type="protein sequence ID" value="KZT73402.1"/>
    <property type="molecule type" value="Genomic_DNA"/>
</dbReference>
<protein>
    <submittedName>
        <fullName evidence="1">Uncharacterized protein</fullName>
    </submittedName>
</protein>